<evidence type="ECO:0000313" key="1">
    <source>
        <dbReference type="EMBL" id="MEE7456489.1"/>
    </source>
</evidence>
<proteinExistence type="predicted"/>
<accession>A0ABU7T7G1</accession>
<dbReference type="Proteomes" id="UP001349262">
    <property type="component" value="Unassembled WGS sequence"/>
</dbReference>
<evidence type="ECO:0000313" key="2">
    <source>
        <dbReference type="Proteomes" id="UP001349262"/>
    </source>
</evidence>
<keyword evidence="2" id="KW-1185">Reference proteome</keyword>
<sequence>MAVVMLSHPRNVRTNVDRRIGETAHIGWPIDGLSDTISPVTGSADAWPPGRLCSAGFAPSIAP</sequence>
<organism evidence="1 2">
    <name type="scientific">Methylobacterium radiotolerans</name>
    <dbReference type="NCBI Taxonomy" id="31998"/>
    <lineage>
        <taxon>Bacteria</taxon>
        <taxon>Pseudomonadati</taxon>
        <taxon>Pseudomonadota</taxon>
        <taxon>Alphaproteobacteria</taxon>
        <taxon>Hyphomicrobiales</taxon>
        <taxon>Methylobacteriaceae</taxon>
        <taxon>Methylobacterium</taxon>
    </lineage>
</organism>
<reference evidence="1 2" key="1">
    <citation type="journal article" date="2012" name="Genet. Mol. Biol.">
        <title>Analysis of 16S rRNA and mxaF genes revealing insights into Methylobacterium niche-specific plant association.</title>
        <authorList>
            <person name="Dourado M.N."/>
            <person name="Andreote F.D."/>
            <person name="Dini-Andreote F."/>
            <person name="Conti R."/>
            <person name="Araujo J.M."/>
            <person name="Araujo W.L."/>
        </authorList>
    </citation>
    <scope>NUCLEOTIDE SEQUENCE [LARGE SCALE GENOMIC DNA]</scope>
    <source>
        <strain evidence="1 2">SR1.6/4</strain>
    </source>
</reference>
<dbReference type="EMBL" id="MLBY01000004">
    <property type="protein sequence ID" value="MEE7456489.1"/>
    <property type="molecule type" value="Genomic_DNA"/>
</dbReference>
<comment type="caution">
    <text evidence="1">The sequence shown here is derived from an EMBL/GenBank/DDBJ whole genome shotgun (WGS) entry which is preliminary data.</text>
</comment>
<name>A0ABU7T7G1_9HYPH</name>
<protein>
    <submittedName>
        <fullName evidence="1">Uncharacterized protein</fullName>
    </submittedName>
</protein>
<gene>
    <name evidence="1" type="ORF">MRSR164_06725</name>
</gene>